<dbReference type="GO" id="GO:0016853">
    <property type="term" value="F:isomerase activity"/>
    <property type="evidence" value="ECO:0007669"/>
    <property type="project" value="UniProtKB-KW"/>
</dbReference>
<evidence type="ECO:0000313" key="3">
    <source>
        <dbReference type="EMBL" id="EXF94163.1"/>
    </source>
</evidence>
<protein>
    <submittedName>
        <fullName evidence="3">Uncharacterized protein</fullName>
    </submittedName>
</protein>
<comment type="similarity">
    <text evidence="1">Belongs to the PrpF family.</text>
</comment>
<dbReference type="InterPro" id="IPR007400">
    <property type="entry name" value="PrpF-like"/>
</dbReference>
<comment type="caution">
    <text evidence="3">The sequence shown here is derived from an EMBL/GenBank/DDBJ whole genome shotgun (WGS) entry which is preliminary data.</text>
</comment>
<name>A0A010ST76_PSEFL</name>
<dbReference type="Pfam" id="PF04303">
    <property type="entry name" value="PrpF"/>
    <property type="match status" value="1"/>
</dbReference>
<evidence type="ECO:0000256" key="2">
    <source>
        <dbReference type="ARBA" id="ARBA00023235"/>
    </source>
</evidence>
<organism evidence="3 4">
    <name type="scientific">Pseudomonas fluorescens HK44</name>
    <dbReference type="NCBI Taxonomy" id="1042209"/>
    <lineage>
        <taxon>Bacteria</taxon>
        <taxon>Pseudomonadati</taxon>
        <taxon>Pseudomonadota</taxon>
        <taxon>Gammaproteobacteria</taxon>
        <taxon>Pseudomonadales</taxon>
        <taxon>Pseudomonadaceae</taxon>
        <taxon>Pseudomonas</taxon>
    </lineage>
</organism>
<evidence type="ECO:0000256" key="1">
    <source>
        <dbReference type="ARBA" id="ARBA00007673"/>
    </source>
</evidence>
<dbReference type="Proteomes" id="UP000022611">
    <property type="component" value="Unassembled WGS sequence"/>
</dbReference>
<evidence type="ECO:0000313" key="4">
    <source>
        <dbReference type="Proteomes" id="UP000022611"/>
    </source>
</evidence>
<accession>A0A010ST76</accession>
<dbReference type="Gene3D" id="3.10.310.10">
    <property type="entry name" value="Diaminopimelate Epimerase, Chain A, domain 1"/>
    <property type="match status" value="1"/>
</dbReference>
<gene>
    <name evidence="3" type="ORF">HK44_010255</name>
</gene>
<sequence>MGSEHELEIDGIDGGCPQTSKVAIINPLLHPDADID</sequence>
<dbReference type="HOGENOM" id="CLU_3357841_0_0_6"/>
<reference evidence="3 4" key="1">
    <citation type="journal article" date="2011" name="J. Bacteriol.">
        <title>Draft genome sequence of the polycyclic aromatic hydrocarbon-degrading, genetically engineered bioluminescent bioreporter Pseudomonas fluorescens HK44.</title>
        <authorList>
            <person name="Chauhan A."/>
            <person name="Layton A.C."/>
            <person name="Williams D.E."/>
            <person name="Smartt A.E."/>
            <person name="Ripp S."/>
            <person name="Karpinets T.V."/>
            <person name="Brown S.D."/>
            <person name="Sayler G.S."/>
        </authorList>
    </citation>
    <scope>NUCLEOTIDE SEQUENCE [LARGE SCALE GENOMIC DNA]</scope>
    <source>
        <strain evidence="3 4">HK44</strain>
    </source>
</reference>
<proteinExistence type="inferred from homology"/>
<dbReference type="EMBL" id="AFOY02000015">
    <property type="protein sequence ID" value="EXF94163.1"/>
    <property type="molecule type" value="Genomic_DNA"/>
</dbReference>
<dbReference type="AlphaFoldDB" id="A0A010ST76"/>
<keyword evidence="2" id="KW-0413">Isomerase</keyword>
<dbReference type="SUPFAM" id="SSF54506">
    <property type="entry name" value="Diaminopimelate epimerase-like"/>
    <property type="match status" value="1"/>
</dbReference>
<dbReference type="PATRIC" id="fig|1042209.11.peg.4454"/>